<proteinExistence type="predicted"/>
<dbReference type="EMBL" id="CP009533">
    <property type="protein sequence ID" value="AIS17645.1"/>
    <property type="molecule type" value="Genomic_DNA"/>
</dbReference>
<accession>A0A089YV75</accession>
<protein>
    <submittedName>
        <fullName evidence="1">Uncharacterized protein</fullName>
    </submittedName>
</protein>
<name>A0A089YV75_9PSED</name>
<organism evidence="1 2">
    <name type="scientific">Pseudomonas rhizosphaerae</name>
    <dbReference type="NCBI Taxonomy" id="216142"/>
    <lineage>
        <taxon>Bacteria</taxon>
        <taxon>Pseudomonadati</taxon>
        <taxon>Pseudomonadota</taxon>
        <taxon>Gammaproteobacteria</taxon>
        <taxon>Pseudomonadales</taxon>
        <taxon>Pseudomonadaceae</taxon>
        <taxon>Pseudomonas</taxon>
    </lineage>
</organism>
<evidence type="ECO:0000313" key="1">
    <source>
        <dbReference type="EMBL" id="AIS17645.1"/>
    </source>
</evidence>
<sequence>MNLNQQPTVDQLARILAAGRDTLDDHILWVCKRGDVHIDALANDADGEDFERTHPELRARMPIYRRGKGYVGKKAAADRQFVNDVFQTLNREWNLSQGQGQVRRIASYC</sequence>
<dbReference type="KEGG" id="prh:LT40_09650"/>
<evidence type="ECO:0000313" key="2">
    <source>
        <dbReference type="Proteomes" id="UP000029499"/>
    </source>
</evidence>
<gene>
    <name evidence="1" type="ORF">LT40_09650</name>
</gene>
<dbReference type="Proteomes" id="UP000029499">
    <property type="component" value="Chromosome"/>
</dbReference>
<dbReference type="HOGENOM" id="CLU_2194746_0_0_6"/>
<keyword evidence="2" id="KW-1185">Reference proteome</keyword>
<dbReference type="RefSeq" id="WP_043189265.1">
    <property type="nucleotide sequence ID" value="NZ_CP009533.1"/>
</dbReference>
<dbReference type="OrthoDB" id="6943399at2"/>
<dbReference type="AlphaFoldDB" id="A0A089YV75"/>
<reference evidence="1 2" key="1">
    <citation type="journal article" date="2015" name="J. Biotechnol.">
        <title>Complete genome sequence of Pseudomonas rhizosphaerae IH5T (=DSM 16299T), a phosphate-solubilizing rhizobacterium for bacterial biofertilizer.</title>
        <authorList>
            <person name="Kwak Y."/>
            <person name="Jung B.K."/>
            <person name="Shin J.H."/>
        </authorList>
    </citation>
    <scope>NUCLEOTIDE SEQUENCE [LARGE SCALE GENOMIC DNA]</scope>
    <source>
        <strain evidence="1">DSM 16299</strain>
    </source>
</reference>